<evidence type="ECO:0000256" key="1">
    <source>
        <dbReference type="SAM" id="MobiDB-lite"/>
    </source>
</evidence>
<evidence type="ECO:0000313" key="4">
    <source>
        <dbReference type="Proteomes" id="UP000245591"/>
    </source>
</evidence>
<dbReference type="AlphaFoldDB" id="A0A2U1IVB6"/>
<feature type="compositionally biased region" description="Acidic residues" evidence="1">
    <location>
        <begin position="32"/>
        <end position="48"/>
    </location>
</feature>
<reference evidence="3 4" key="1">
    <citation type="journal article" date="2018" name="MBio">
        <title>Comparative Genomics Reveals the Core Gene Toolbox for the Fungus-Insect Symbiosis.</title>
        <authorList>
            <person name="Wang Y."/>
            <person name="Stata M."/>
            <person name="Wang W."/>
            <person name="Stajich J.E."/>
            <person name="White M.M."/>
            <person name="Moncalvo J.M."/>
        </authorList>
    </citation>
    <scope>NUCLEOTIDE SEQUENCE [LARGE SCALE GENOMIC DNA]</scope>
    <source>
        <strain evidence="3 4">AUS-126-30</strain>
    </source>
</reference>
<comment type="caution">
    <text evidence="3">The sequence shown here is derived from an EMBL/GenBank/DDBJ whole genome shotgun (WGS) entry which is preliminary data.</text>
</comment>
<dbReference type="EMBL" id="MBFU01001135">
    <property type="protein sequence ID" value="PVZ96751.1"/>
    <property type="molecule type" value="Genomic_DNA"/>
</dbReference>
<sequence>MNFKNFIFCFLIIVILFQVVFSQDNNDSSTESIDDNIDDSNGQDDNESQENNSNQDEHSMLGVRDENDHFHPPQNKPCRGFQKCIKGDNQWYSECIHGTSHYSRCPSGNICKQQGDRIRCIRR</sequence>
<feature type="compositionally biased region" description="Basic and acidic residues" evidence="1">
    <location>
        <begin position="55"/>
        <end position="71"/>
    </location>
</feature>
<accession>A0A2U1IVB6</accession>
<name>A0A2U1IVB6_SMIAN</name>
<keyword evidence="4" id="KW-1185">Reference proteome</keyword>
<feature type="region of interest" description="Disordered" evidence="1">
    <location>
        <begin position="25"/>
        <end position="80"/>
    </location>
</feature>
<proteinExistence type="predicted"/>
<protein>
    <recommendedName>
        <fullName evidence="5">Carbohydrate-binding module family 19 domain-containing protein</fullName>
    </recommendedName>
</protein>
<evidence type="ECO:0000313" key="3">
    <source>
        <dbReference type="EMBL" id="PVZ96751.1"/>
    </source>
</evidence>
<evidence type="ECO:0000256" key="2">
    <source>
        <dbReference type="SAM" id="SignalP"/>
    </source>
</evidence>
<organism evidence="3 4">
    <name type="scientific">Smittium angustum</name>
    <dbReference type="NCBI Taxonomy" id="133377"/>
    <lineage>
        <taxon>Eukaryota</taxon>
        <taxon>Fungi</taxon>
        <taxon>Fungi incertae sedis</taxon>
        <taxon>Zoopagomycota</taxon>
        <taxon>Kickxellomycotina</taxon>
        <taxon>Harpellomycetes</taxon>
        <taxon>Harpellales</taxon>
        <taxon>Legeriomycetaceae</taxon>
        <taxon>Smittium</taxon>
    </lineage>
</organism>
<gene>
    <name evidence="3" type="ORF">BB558_007320</name>
</gene>
<evidence type="ECO:0008006" key="5">
    <source>
        <dbReference type="Google" id="ProtNLM"/>
    </source>
</evidence>
<dbReference type="Proteomes" id="UP000245591">
    <property type="component" value="Unassembled WGS sequence"/>
</dbReference>
<keyword evidence="2" id="KW-0732">Signal</keyword>
<feature type="chain" id="PRO_5015669558" description="Carbohydrate-binding module family 19 domain-containing protein" evidence="2">
    <location>
        <begin position="23"/>
        <end position="123"/>
    </location>
</feature>
<feature type="signal peptide" evidence="2">
    <location>
        <begin position="1"/>
        <end position="22"/>
    </location>
</feature>